<dbReference type="GO" id="GO:0003677">
    <property type="term" value="F:DNA binding"/>
    <property type="evidence" value="ECO:0007669"/>
    <property type="project" value="InterPro"/>
</dbReference>
<gene>
    <name evidence="3" type="ORF">E1301_Tti021798</name>
</gene>
<sequence>MELRAVGMEEKTVAGLKRRMSAEGTNTKLPRRARNPPKKMSLYEPDPSSPRDNQDGLFVFLTFEDGYTAKILNLCDILNKDDKPIACFRDLTPGEEVLARWSDNKFYKATVDFTGTADKTVDTKKATKKDMKKRDAAAQRFYNLPFLPQAGQSTSAQDHLNTVDQNVIQPPITWPVYQPPPTESFLPVQPQHQHATAWSQYQLPVSQSSPNTPQHYKLSPFQSLNQYRTTLSAIPHNSSLSQYSKHHQPHTALPTPSDQTQQQPVLADLDQRRQPQAPTAKESFLKMLHSPSGEHLEAFRSFLDKVEQIQPQAGVWAPKGRSRQQELYPGSGLFLSSTHLAAIHATAKKDCLRLFHLLFDEFFTAEECQNAVAFGKHGKVPDGKRVLDKFKVNAILTYVMRCSTLDGWTPVEKSKVKKAFINKCRIRATTL</sequence>
<dbReference type="Proteomes" id="UP000324632">
    <property type="component" value="Chromosome 7"/>
</dbReference>
<dbReference type="AlphaFoldDB" id="A0A5A9PF61"/>
<dbReference type="Gene3D" id="2.30.30.140">
    <property type="match status" value="1"/>
</dbReference>
<name>A0A5A9PF61_9TELE</name>
<evidence type="ECO:0000259" key="2">
    <source>
        <dbReference type="PROSITE" id="PS51457"/>
    </source>
</evidence>
<dbReference type="InterPro" id="IPR018379">
    <property type="entry name" value="BEN_domain"/>
</dbReference>
<keyword evidence="4" id="KW-1185">Reference proteome</keyword>
<protein>
    <recommendedName>
        <fullName evidence="2">BEN domain-containing protein</fullName>
    </recommendedName>
</protein>
<feature type="compositionally biased region" description="Basic and acidic residues" evidence="1">
    <location>
        <begin position="1"/>
        <end position="12"/>
    </location>
</feature>
<feature type="compositionally biased region" description="Polar residues" evidence="1">
    <location>
        <begin position="254"/>
        <end position="263"/>
    </location>
</feature>
<accession>A0A5A9PF61</accession>
<evidence type="ECO:0000313" key="4">
    <source>
        <dbReference type="Proteomes" id="UP000324632"/>
    </source>
</evidence>
<feature type="domain" description="BEN" evidence="2">
    <location>
        <begin position="330"/>
        <end position="431"/>
    </location>
</feature>
<evidence type="ECO:0000256" key="1">
    <source>
        <dbReference type="SAM" id="MobiDB-lite"/>
    </source>
</evidence>
<dbReference type="PROSITE" id="PS51457">
    <property type="entry name" value="BEN"/>
    <property type="match status" value="1"/>
</dbReference>
<proteinExistence type="predicted"/>
<feature type="region of interest" description="Disordered" evidence="1">
    <location>
        <begin position="240"/>
        <end position="263"/>
    </location>
</feature>
<organism evidence="3 4">
    <name type="scientific">Triplophysa tibetana</name>
    <dbReference type="NCBI Taxonomy" id="1572043"/>
    <lineage>
        <taxon>Eukaryota</taxon>
        <taxon>Metazoa</taxon>
        <taxon>Chordata</taxon>
        <taxon>Craniata</taxon>
        <taxon>Vertebrata</taxon>
        <taxon>Euteleostomi</taxon>
        <taxon>Actinopterygii</taxon>
        <taxon>Neopterygii</taxon>
        <taxon>Teleostei</taxon>
        <taxon>Ostariophysi</taxon>
        <taxon>Cypriniformes</taxon>
        <taxon>Nemacheilidae</taxon>
        <taxon>Triplophysa</taxon>
    </lineage>
</organism>
<feature type="region of interest" description="Disordered" evidence="1">
    <location>
        <begin position="1"/>
        <end position="51"/>
    </location>
</feature>
<comment type="caution">
    <text evidence="3">The sequence shown here is derived from an EMBL/GenBank/DDBJ whole genome shotgun (WGS) entry which is preliminary data.</text>
</comment>
<reference evidence="3 4" key="1">
    <citation type="journal article" date="2019" name="Mol. Ecol. Resour.">
        <title>Chromosome-level genome assembly of Triplophysa tibetana, a fish adapted to the harsh high-altitude environment of the Tibetan Plateau.</title>
        <authorList>
            <person name="Yang X."/>
            <person name="Liu H."/>
            <person name="Ma Z."/>
            <person name="Zou Y."/>
            <person name="Zou M."/>
            <person name="Mao Y."/>
            <person name="Li X."/>
            <person name="Wang H."/>
            <person name="Chen T."/>
            <person name="Wang W."/>
            <person name="Yang R."/>
        </authorList>
    </citation>
    <scope>NUCLEOTIDE SEQUENCE [LARGE SCALE GENOMIC DNA]</scope>
    <source>
        <strain evidence="3">TTIB1903HZAU</strain>
        <tissue evidence="3">Muscle</tissue>
    </source>
</reference>
<evidence type="ECO:0000313" key="3">
    <source>
        <dbReference type="EMBL" id="KAA0719619.1"/>
    </source>
</evidence>
<dbReference type="EMBL" id="SOYY01000007">
    <property type="protein sequence ID" value="KAA0719619.1"/>
    <property type="molecule type" value="Genomic_DNA"/>
</dbReference>